<dbReference type="Proteomes" id="UP000001188">
    <property type="component" value="Chromosome"/>
</dbReference>
<dbReference type="HOGENOM" id="CLU_1585815_0_0_6"/>
<protein>
    <submittedName>
        <fullName evidence="2">Uncharacterized protein</fullName>
    </submittedName>
</protein>
<evidence type="ECO:0000313" key="2">
    <source>
        <dbReference type="EMBL" id="CAP50146.1"/>
    </source>
</evidence>
<accession>B0RNW1</accession>
<evidence type="ECO:0000256" key="1">
    <source>
        <dbReference type="SAM" id="MobiDB-lite"/>
    </source>
</evidence>
<evidence type="ECO:0000313" key="3">
    <source>
        <dbReference type="Proteomes" id="UP000001188"/>
    </source>
</evidence>
<dbReference type="EMBL" id="AM920689">
    <property type="protein sequence ID" value="CAP50146.1"/>
    <property type="molecule type" value="Genomic_DNA"/>
</dbReference>
<name>B0RNW1_XANCB</name>
<feature type="compositionally biased region" description="Acidic residues" evidence="1">
    <location>
        <begin position="145"/>
        <end position="156"/>
    </location>
</feature>
<dbReference type="AlphaFoldDB" id="B0RNW1"/>
<reference evidence="2 3" key="1">
    <citation type="journal article" date="2008" name="J. Biotechnol.">
        <title>The genome of Xanthomonas campestris pv. campestris B100 and its use for the reconstruction of metabolic pathways involved in xanthan biosynthesis.</title>
        <authorList>
            <person name="Vorholter F.J."/>
            <person name="Schneiker S."/>
            <person name="Goesmann A."/>
            <person name="Krause L."/>
            <person name="Bekel T."/>
            <person name="Kaiser O."/>
            <person name="Linke B."/>
            <person name="Patschkowski T."/>
            <person name="Ruckert C."/>
            <person name="Schmid J."/>
            <person name="Sidhu V.K."/>
            <person name="Sieber V."/>
            <person name="Tauch A."/>
            <person name="Watt S.A."/>
            <person name="Weisshaar B."/>
            <person name="Becker A."/>
            <person name="Niehaus K."/>
            <person name="Puhler A."/>
        </authorList>
    </citation>
    <scope>NUCLEOTIDE SEQUENCE [LARGE SCALE GENOMIC DNA]</scope>
    <source>
        <strain evidence="2 3">B100</strain>
    </source>
</reference>
<dbReference type="KEGG" id="xca:xcc-b100_0805"/>
<gene>
    <name evidence="2" type="ORF">XCCB100_0805</name>
</gene>
<feature type="region of interest" description="Disordered" evidence="1">
    <location>
        <begin position="134"/>
        <end position="168"/>
    </location>
</feature>
<proteinExistence type="predicted"/>
<organism evidence="2 3">
    <name type="scientific">Xanthomonas campestris pv. campestris (strain B100)</name>
    <dbReference type="NCBI Taxonomy" id="509169"/>
    <lineage>
        <taxon>Bacteria</taxon>
        <taxon>Pseudomonadati</taxon>
        <taxon>Pseudomonadota</taxon>
        <taxon>Gammaproteobacteria</taxon>
        <taxon>Lysobacterales</taxon>
        <taxon>Lysobacteraceae</taxon>
        <taxon>Xanthomonas</taxon>
    </lineage>
</organism>
<sequence length="168" mass="17586">MPCGASAQHSCAKRACKDLLVTEHASLRHTPRAACAVHKRDQNMGQTRPTISTVSAMLALLSLGGCASLCGAPPSPPLTPPVHVHRGAPPSAMERGILRKCLQSPDQPPVLHDGAEDIPVDPAALARCLADHDMDVPLAPPDALDAPDADWFDDPSDPPPLPDLDAAE</sequence>